<keyword evidence="2" id="KW-1185">Reference proteome</keyword>
<evidence type="ECO:0000313" key="1">
    <source>
        <dbReference type="EMBL" id="OCH91575.1"/>
    </source>
</evidence>
<dbReference type="Proteomes" id="UP000250043">
    <property type="component" value="Unassembled WGS sequence"/>
</dbReference>
<name>A0A8E2B4L5_9APHY</name>
<dbReference type="EMBL" id="KV722383">
    <property type="protein sequence ID" value="OCH91575.1"/>
    <property type="molecule type" value="Genomic_DNA"/>
</dbReference>
<dbReference type="AlphaFoldDB" id="A0A8E2B4L5"/>
<sequence length="114" mass="12760">MRRLIRTRRSLPSTRTSTEQFVGVSPLGAVLVHTIPRRRLSFIPRLGKQHSFRNAVPSAFCRPKSLVLFSRSLLQILARANSPGDALSVASLVCRRYLLVLLAQLGAFWFACIV</sequence>
<protein>
    <submittedName>
        <fullName evidence="1">Uncharacterized protein</fullName>
    </submittedName>
</protein>
<reference evidence="1 2" key="1">
    <citation type="submission" date="2016-07" db="EMBL/GenBank/DDBJ databases">
        <title>Draft genome of the white-rot fungus Obba rivulosa 3A-2.</title>
        <authorList>
            <consortium name="DOE Joint Genome Institute"/>
            <person name="Miettinen O."/>
            <person name="Riley R."/>
            <person name="Acob R."/>
            <person name="Barry K."/>
            <person name="Cullen D."/>
            <person name="De Vries R."/>
            <person name="Hainaut M."/>
            <person name="Hatakka A."/>
            <person name="Henrissat B."/>
            <person name="Hilden K."/>
            <person name="Kuo R."/>
            <person name="Labutti K."/>
            <person name="Lipzen A."/>
            <person name="Makela M.R."/>
            <person name="Sandor L."/>
            <person name="Spatafora J.W."/>
            <person name="Grigoriev I.V."/>
            <person name="Hibbett D.S."/>
        </authorList>
    </citation>
    <scope>NUCLEOTIDE SEQUENCE [LARGE SCALE GENOMIC DNA]</scope>
    <source>
        <strain evidence="1 2">3A-2</strain>
    </source>
</reference>
<evidence type="ECO:0000313" key="2">
    <source>
        <dbReference type="Proteomes" id="UP000250043"/>
    </source>
</evidence>
<accession>A0A8E2B4L5</accession>
<proteinExistence type="predicted"/>
<gene>
    <name evidence="1" type="ORF">OBBRIDRAFT_520484</name>
</gene>
<organism evidence="1 2">
    <name type="scientific">Obba rivulosa</name>
    <dbReference type="NCBI Taxonomy" id="1052685"/>
    <lineage>
        <taxon>Eukaryota</taxon>
        <taxon>Fungi</taxon>
        <taxon>Dikarya</taxon>
        <taxon>Basidiomycota</taxon>
        <taxon>Agaricomycotina</taxon>
        <taxon>Agaricomycetes</taxon>
        <taxon>Polyporales</taxon>
        <taxon>Gelatoporiaceae</taxon>
        <taxon>Obba</taxon>
    </lineage>
</organism>